<name>A0A2L0V0C4_9CAUD</name>
<keyword evidence="2" id="KW-1185">Reference proteome</keyword>
<reference evidence="1 2" key="1">
    <citation type="submission" date="2017-06" db="EMBL/GenBank/DDBJ databases">
        <authorList>
            <person name="Kim H.J."/>
            <person name="Triplett B.A."/>
        </authorList>
    </citation>
    <scope>NUCLEOTIDE SEQUENCE [LARGE SCALE GENOMIC DNA]</scope>
</reference>
<sequence length="105" mass="12048">MKAGFDITVFDSVDEWRTILETLGLVEEPVKTDKGFIWKFTDGVIVTSYNPITLEHYGRDQKAHECMAGYIGIEGTHEFTSKAFIIIKETADYIKNEEYGNRSYI</sequence>
<proteinExistence type="predicted"/>
<protein>
    <submittedName>
        <fullName evidence="1">Uncharacterized protein</fullName>
    </submittedName>
</protein>
<evidence type="ECO:0000313" key="2">
    <source>
        <dbReference type="Proteomes" id="UP000223025"/>
    </source>
</evidence>
<dbReference type="RefSeq" id="YP_009612178.1">
    <property type="nucleotide sequence ID" value="NC_042013.1"/>
</dbReference>
<organism evidence="1 2">
    <name type="scientific">Agrobacterium phage Atu_ph07</name>
    <dbReference type="NCBI Taxonomy" id="2024264"/>
    <lineage>
        <taxon>Viruses</taxon>
        <taxon>Duplodnaviria</taxon>
        <taxon>Heunggongvirae</taxon>
        <taxon>Uroviricota</taxon>
        <taxon>Caudoviricetes</taxon>
        <taxon>Polybotosvirus</taxon>
        <taxon>Polybotosvirus Atuph07</taxon>
    </lineage>
</organism>
<dbReference type="KEGG" id="vg:40088516"/>
<evidence type="ECO:0000313" key="1">
    <source>
        <dbReference type="EMBL" id="AUZ95272.1"/>
    </source>
</evidence>
<accession>A0A2L0V0C4</accession>
<dbReference type="Proteomes" id="UP000223025">
    <property type="component" value="Segment"/>
</dbReference>
<dbReference type="GeneID" id="40088516"/>
<dbReference type="EMBL" id="MF403008">
    <property type="protein sequence ID" value="AUZ95272.1"/>
    <property type="molecule type" value="Genomic_DNA"/>
</dbReference>